<protein>
    <submittedName>
        <fullName evidence="1">Leucine-rich PPR motif-containing protein, mitochondrial</fullName>
    </submittedName>
</protein>
<dbReference type="PANTHER" id="PTHR46669:SF1">
    <property type="entry name" value="LEUCINE-RICH PPR MOTIF-CONTAINING PROTEIN, MITOCHONDRIAL"/>
    <property type="match status" value="1"/>
</dbReference>
<name>A0A8D8S6W0_9HEMI</name>
<dbReference type="Gene3D" id="1.25.40.10">
    <property type="entry name" value="Tetratricopeptide repeat domain"/>
    <property type="match status" value="1"/>
</dbReference>
<dbReference type="EMBL" id="HBUF01200161">
    <property type="protein sequence ID" value="CAG6661601.1"/>
    <property type="molecule type" value="Transcribed_RNA"/>
</dbReference>
<dbReference type="PANTHER" id="PTHR46669">
    <property type="entry name" value="LEUCINE-RICH PPR MOTIF-CONTAINING PROTEIN, MITOCHONDRIAL"/>
    <property type="match status" value="1"/>
</dbReference>
<reference evidence="1" key="1">
    <citation type="submission" date="2021-05" db="EMBL/GenBank/DDBJ databases">
        <authorList>
            <person name="Alioto T."/>
            <person name="Alioto T."/>
            <person name="Gomez Garrido J."/>
        </authorList>
    </citation>
    <scope>NUCLEOTIDE SEQUENCE</scope>
</reference>
<dbReference type="AlphaFoldDB" id="A0A8D8S6W0"/>
<dbReference type="InterPro" id="IPR033490">
    <property type="entry name" value="LRP130"/>
</dbReference>
<sequence length="679" mass="78298">MFSIGKFRRRIVPIFKYLKEEKTRSKLGYSSLNTAHSRSHCVCTNLSTYSTSRQIKSNVFNLSNKCHNTTILPQGSQYQTNSKNDLMHQLHESILAYDVDRAFNCLKSMQTSGVPIRCHYFWPLIIQSYNQHGETGVLDVLDRMLSLNITIDHETLVQYLCPRLNLSNAQLAIRKLQDRDLKIVQILTPISVCLLDKNDIEQVMELCFTQFPRTKLSHEDFISALVEYYIDSNDKERTIQLIKRAESIPQATDLFLTKISQSKNPLLEIEKVQVIITELLQAGLDFSSDAAYDLKSYFSKHKLMTSDFMFYQQTGIRAAPRLDVDRPLKSPTDMNTTDLECLAFTQKSQGLDSTATLKRLLLKYCQEKMYDKAQAVREELLIAGAELSPGVLSSCIDILIHFQQADEAAEVLTLLRETAPHFNVDEYKIIDLAKVYVQQNQFQKALSLVSSISSNRLRDRKRWERNVRDLLLSFQREDELLAMFNVLCEMKLCDTTSTPVQSTVIRYFLNRNNLDAALQYFERFSKSYRKTPLKHELLCACISQQKHKQVSRVLNIDTRLHGRASSHVAYITALSELNCVEQLDKFVKTSLDTSPKFIQKLTSQIQRLSDENKTNSLTVLSQVFRQNILDLLDHIFTGLLRIHCRTNANDEIKLLKDEYERIKTPTKEFTDILNSMSKI</sequence>
<organism evidence="1">
    <name type="scientific">Cacopsylla melanoneura</name>
    <dbReference type="NCBI Taxonomy" id="428564"/>
    <lineage>
        <taxon>Eukaryota</taxon>
        <taxon>Metazoa</taxon>
        <taxon>Ecdysozoa</taxon>
        <taxon>Arthropoda</taxon>
        <taxon>Hexapoda</taxon>
        <taxon>Insecta</taxon>
        <taxon>Pterygota</taxon>
        <taxon>Neoptera</taxon>
        <taxon>Paraneoptera</taxon>
        <taxon>Hemiptera</taxon>
        <taxon>Sternorrhyncha</taxon>
        <taxon>Psylloidea</taxon>
        <taxon>Psyllidae</taxon>
        <taxon>Psyllinae</taxon>
        <taxon>Cacopsylla</taxon>
    </lineage>
</organism>
<dbReference type="GO" id="GO:0003730">
    <property type="term" value="F:mRNA 3'-UTR binding"/>
    <property type="evidence" value="ECO:0007669"/>
    <property type="project" value="TreeGrafter"/>
</dbReference>
<proteinExistence type="predicted"/>
<dbReference type="GO" id="GO:0005739">
    <property type="term" value="C:mitochondrion"/>
    <property type="evidence" value="ECO:0007669"/>
    <property type="project" value="TreeGrafter"/>
</dbReference>
<evidence type="ECO:0000313" key="1">
    <source>
        <dbReference type="EMBL" id="CAG6661601.1"/>
    </source>
</evidence>
<dbReference type="GO" id="GO:0005634">
    <property type="term" value="C:nucleus"/>
    <property type="evidence" value="ECO:0007669"/>
    <property type="project" value="TreeGrafter"/>
</dbReference>
<dbReference type="GO" id="GO:0070129">
    <property type="term" value="P:regulation of mitochondrial translation"/>
    <property type="evidence" value="ECO:0007669"/>
    <property type="project" value="TreeGrafter"/>
</dbReference>
<dbReference type="InterPro" id="IPR011990">
    <property type="entry name" value="TPR-like_helical_dom_sf"/>
</dbReference>
<accession>A0A8D8S6W0</accession>